<evidence type="ECO:0000256" key="3">
    <source>
        <dbReference type="ARBA" id="ARBA00023315"/>
    </source>
</evidence>
<dbReference type="KEGG" id="spu:100888217"/>
<dbReference type="GeneID" id="100888217"/>
<dbReference type="AlphaFoldDB" id="A0A7M7GJA3"/>
<reference evidence="5" key="2">
    <citation type="submission" date="2021-01" db="UniProtKB">
        <authorList>
            <consortium name="EnsemblMetazoa"/>
        </authorList>
    </citation>
    <scope>IDENTIFICATION</scope>
</reference>
<keyword evidence="2" id="KW-0808">Transferase</keyword>
<dbReference type="PROSITE" id="PS51186">
    <property type="entry name" value="GNAT"/>
    <property type="match status" value="1"/>
</dbReference>
<dbReference type="OrthoDB" id="7305308at2759"/>
<dbReference type="InterPro" id="IPR016181">
    <property type="entry name" value="Acyl_CoA_acyltransferase"/>
</dbReference>
<proteinExistence type="inferred from homology"/>
<comment type="similarity">
    <text evidence="1">Belongs to the acetyltransferase family.</text>
</comment>
<dbReference type="CDD" id="cd04301">
    <property type="entry name" value="NAT_SF"/>
    <property type="match status" value="1"/>
</dbReference>
<dbReference type="PANTHER" id="PTHR10545:SF29">
    <property type="entry name" value="GH14572P-RELATED"/>
    <property type="match status" value="1"/>
</dbReference>
<keyword evidence="3" id="KW-0012">Acyltransferase</keyword>
<dbReference type="RefSeq" id="XP_003727325.1">
    <property type="nucleotide sequence ID" value="XM_003727277.3"/>
</dbReference>
<dbReference type="OMA" id="YWRFFES"/>
<feature type="domain" description="N-acetyltransferase" evidence="4">
    <location>
        <begin position="4"/>
        <end position="173"/>
    </location>
</feature>
<evidence type="ECO:0000313" key="6">
    <source>
        <dbReference type="Proteomes" id="UP000007110"/>
    </source>
</evidence>
<dbReference type="EnsemblMetazoa" id="XM_003727277">
    <property type="protein sequence ID" value="XP_003727325"/>
    <property type="gene ID" value="LOC100888217"/>
</dbReference>
<dbReference type="InterPro" id="IPR051016">
    <property type="entry name" value="Diverse_Substrate_AcTransf"/>
</dbReference>
<evidence type="ECO:0000256" key="1">
    <source>
        <dbReference type="ARBA" id="ARBA00008694"/>
    </source>
</evidence>
<protein>
    <recommendedName>
        <fullName evidence="4">N-acetyltransferase domain-containing protein</fullName>
    </recommendedName>
</protein>
<dbReference type="InterPro" id="IPR000182">
    <property type="entry name" value="GNAT_dom"/>
</dbReference>
<keyword evidence="6" id="KW-1185">Reference proteome</keyword>
<evidence type="ECO:0000256" key="2">
    <source>
        <dbReference type="ARBA" id="ARBA00022679"/>
    </source>
</evidence>
<evidence type="ECO:0000259" key="4">
    <source>
        <dbReference type="PROSITE" id="PS51186"/>
    </source>
</evidence>
<accession>A0A7M7GJA3</accession>
<evidence type="ECO:0000313" key="5">
    <source>
        <dbReference type="EnsemblMetazoa" id="XP_003727325"/>
    </source>
</evidence>
<dbReference type="InParanoid" id="A0A7M7GJA3"/>
<dbReference type="Pfam" id="PF00583">
    <property type="entry name" value="Acetyltransf_1"/>
    <property type="match status" value="1"/>
</dbReference>
<dbReference type="SUPFAM" id="SSF55729">
    <property type="entry name" value="Acyl-CoA N-acyltransferases (Nat)"/>
    <property type="match status" value="1"/>
</dbReference>
<name>A0A7M7GJA3_STRPU</name>
<dbReference type="PANTHER" id="PTHR10545">
    <property type="entry name" value="DIAMINE N-ACETYLTRANSFERASE"/>
    <property type="match status" value="1"/>
</dbReference>
<organism evidence="5 6">
    <name type="scientific">Strongylocentrotus purpuratus</name>
    <name type="common">Purple sea urchin</name>
    <dbReference type="NCBI Taxonomy" id="7668"/>
    <lineage>
        <taxon>Eukaryota</taxon>
        <taxon>Metazoa</taxon>
        <taxon>Echinodermata</taxon>
        <taxon>Eleutherozoa</taxon>
        <taxon>Echinozoa</taxon>
        <taxon>Echinoidea</taxon>
        <taxon>Euechinoidea</taxon>
        <taxon>Echinacea</taxon>
        <taxon>Camarodonta</taxon>
        <taxon>Echinidea</taxon>
        <taxon>Strongylocentrotidae</taxon>
        <taxon>Strongylocentrotus</taxon>
    </lineage>
</organism>
<dbReference type="Gene3D" id="3.40.630.30">
    <property type="match status" value="1"/>
</dbReference>
<dbReference type="GO" id="GO:0008080">
    <property type="term" value="F:N-acetyltransferase activity"/>
    <property type="evidence" value="ECO:0007669"/>
    <property type="project" value="UniProtKB-ARBA"/>
</dbReference>
<sequence length="190" mass="21021">MASYTIRRGKIEDCKALFELAMKLRVHTGDAAFGGPTTTEDMLREDGFGPKPLFRFYLAIYCPPEDGPNTGEKAVGFVGVSDMFCPLSGRTAYLTGLFVDAEHRGNRLGVALMKAIAKDCLTQRSSRLSFAVDTNHLDTRKFYASVGATNLTESTTPNEYWRFFESNMKKLAEADELKSSSGKTITFQTV</sequence>
<dbReference type="Proteomes" id="UP000007110">
    <property type="component" value="Unassembled WGS sequence"/>
</dbReference>
<reference evidence="6" key="1">
    <citation type="submission" date="2015-02" db="EMBL/GenBank/DDBJ databases">
        <title>Genome sequencing for Strongylocentrotus purpuratus.</title>
        <authorList>
            <person name="Murali S."/>
            <person name="Liu Y."/>
            <person name="Vee V."/>
            <person name="English A."/>
            <person name="Wang M."/>
            <person name="Skinner E."/>
            <person name="Han Y."/>
            <person name="Muzny D.M."/>
            <person name="Worley K.C."/>
            <person name="Gibbs R.A."/>
        </authorList>
    </citation>
    <scope>NUCLEOTIDE SEQUENCE</scope>
</reference>